<accession>A0ACB9Z3V7</accession>
<reference evidence="1 2" key="1">
    <citation type="journal article" date="2022" name="New Phytol.">
        <title>Ecological generalism drives hyperdiversity of secondary metabolite gene clusters in xylarialean endophytes.</title>
        <authorList>
            <person name="Franco M.E.E."/>
            <person name="Wisecaver J.H."/>
            <person name="Arnold A.E."/>
            <person name="Ju Y.M."/>
            <person name="Slot J.C."/>
            <person name="Ahrendt S."/>
            <person name="Moore L.P."/>
            <person name="Eastman K.E."/>
            <person name="Scott K."/>
            <person name="Konkel Z."/>
            <person name="Mondo S.J."/>
            <person name="Kuo A."/>
            <person name="Hayes R.D."/>
            <person name="Haridas S."/>
            <person name="Andreopoulos B."/>
            <person name="Riley R."/>
            <person name="LaButti K."/>
            <person name="Pangilinan J."/>
            <person name="Lipzen A."/>
            <person name="Amirebrahimi M."/>
            <person name="Yan J."/>
            <person name="Adam C."/>
            <person name="Keymanesh K."/>
            <person name="Ng V."/>
            <person name="Louie K."/>
            <person name="Northen T."/>
            <person name="Drula E."/>
            <person name="Henrissat B."/>
            <person name="Hsieh H.M."/>
            <person name="Youens-Clark K."/>
            <person name="Lutzoni F."/>
            <person name="Miadlikowska J."/>
            <person name="Eastwood D.C."/>
            <person name="Hamelin R.C."/>
            <person name="Grigoriev I.V."/>
            <person name="U'Ren J.M."/>
        </authorList>
    </citation>
    <scope>NUCLEOTIDE SEQUENCE [LARGE SCALE GENOMIC DNA]</scope>
    <source>
        <strain evidence="1 2">CBS 119005</strain>
    </source>
</reference>
<sequence length="983" mass="111856">MAEAAGLVIGVVALVGTFKDCVDLFIYINSARSMPRDYAILETKLEIERVLFLQWADRVRLLSPDHYDPRLDDPTQSKVLSATLGSIRSLLSESQNFRDSYGLIPEPNRDLRDNDYQMVSGRQVTTQATSAISGSRLIRFIEDFEKLKISSKERHVSPIGKFRWIIQDKDKFEKLIQELSYFITKLNELVPDNAKHIATMINNDLKKENLQMLSLVYDASVNNESAVAAIAEQNRCEKRVLYSLWFRTMDDRRYSVATPHSRTLHWTLEPQEALESDTEWDNLSEWLQTNTGIYWVCGKAGSGKSTLMKYLHEHERTRSLLKEWAAGCPLTVASFFFWYLGTNEQKTLDGLSRALLFYILDKNPSNIEDLLPNTWQEAKRSKSDEIRPPSAAEMRHAFEELRSGRTKIESHKFCFLIDGLDEYVGDVRMGISFIKNLAKSENIKIIFSSRPIPTCADAFSSEPQLHLQDLTKADIASYVDAEVGFHPYMDTLRHMDPINAPKIVEGLVSKASGVFLWIVLACRSVLEGFASCDYVPDLLRRVDELPPELEDLFGHMLRKVDPRYQGRCAKLIRTCYENKLIPNSPMIQSIAMALADHRDQEYLKAIRAKGIPIRDRLSTCKNFEQRLRSHSCGLLEFVRPTHGHKGRCFCRTKDKNSHNTMIDSTIDFMHRSVFEFLNNPGTWQFDCLQIREEGYEPYSCLANISLQLLYIAKDAGQEILFIRRIISYAILADKSSTDTKHPIIPVLTELMNRGQDTPCGISYIALELGMINFHRAYQSREDTGPFPLLYHALARPCLYSGVQVPSTMVVDWDEQRLQETVKYVLDIGVNPNEEFKTQTGKSMTPWIYWLVALCDKSMMTASDADVTILLINSGADIGASTKAVGEPLSGFARQMLSRMGKRHDGDIEDKIRYIIELSETAEQVFLDGSSESELDDTFEDALSDFTDSSSPQLKEYPAGVGIKRNISLDDLHQSASQRRGPKE</sequence>
<proteinExistence type="predicted"/>
<protein>
    <submittedName>
        <fullName evidence="1">Uncharacterized protein</fullName>
    </submittedName>
</protein>
<keyword evidence="2" id="KW-1185">Reference proteome</keyword>
<gene>
    <name evidence="1" type="ORF">F4820DRAFT_276599</name>
</gene>
<comment type="caution">
    <text evidence="1">The sequence shown here is derived from an EMBL/GenBank/DDBJ whole genome shotgun (WGS) entry which is preliminary data.</text>
</comment>
<evidence type="ECO:0000313" key="2">
    <source>
        <dbReference type="Proteomes" id="UP001497700"/>
    </source>
</evidence>
<evidence type="ECO:0000313" key="1">
    <source>
        <dbReference type="EMBL" id="KAI4865845.1"/>
    </source>
</evidence>
<name>A0ACB9Z3V7_9PEZI</name>
<organism evidence="1 2">
    <name type="scientific">Hypoxylon rubiginosum</name>
    <dbReference type="NCBI Taxonomy" id="110542"/>
    <lineage>
        <taxon>Eukaryota</taxon>
        <taxon>Fungi</taxon>
        <taxon>Dikarya</taxon>
        <taxon>Ascomycota</taxon>
        <taxon>Pezizomycotina</taxon>
        <taxon>Sordariomycetes</taxon>
        <taxon>Xylariomycetidae</taxon>
        <taxon>Xylariales</taxon>
        <taxon>Hypoxylaceae</taxon>
        <taxon>Hypoxylon</taxon>
    </lineage>
</organism>
<dbReference type="Proteomes" id="UP001497700">
    <property type="component" value="Unassembled WGS sequence"/>
</dbReference>
<dbReference type="EMBL" id="MU393466">
    <property type="protein sequence ID" value="KAI4865845.1"/>
    <property type="molecule type" value="Genomic_DNA"/>
</dbReference>